<evidence type="ECO:0000313" key="4">
    <source>
        <dbReference type="EMBL" id="KAB2807553.1"/>
    </source>
</evidence>
<keyword evidence="3" id="KW-0472">Membrane</keyword>
<gene>
    <name evidence="4" type="ORF">F9L07_26335</name>
</gene>
<dbReference type="Gene3D" id="2.40.260.10">
    <property type="entry name" value="Sortase"/>
    <property type="match status" value="1"/>
</dbReference>
<feature type="region of interest" description="Disordered" evidence="2">
    <location>
        <begin position="1"/>
        <end position="22"/>
    </location>
</feature>
<organism evidence="4 5">
    <name type="scientific">Nocardioides simplex</name>
    <name type="common">Arthrobacter simplex</name>
    <dbReference type="NCBI Taxonomy" id="2045"/>
    <lineage>
        <taxon>Bacteria</taxon>
        <taxon>Bacillati</taxon>
        <taxon>Actinomycetota</taxon>
        <taxon>Actinomycetes</taxon>
        <taxon>Propionibacteriales</taxon>
        <taxon>Nocardioidaceae</taxon>
        <taxon>Pimelobacter</taxon>
    </lineage>
</organism>
<comment type="caution">
    <text evidence="4">The sequence shown here is derived from an EMBL/GenBank/DDBJ whole genome shotgun (WGS) entry which is preliminary data.</text>
</comment>
<dbReference type="EMBL" id="WBVM01000005">
    <property type="protein sequence ID" value="KAB2807553.1"/>
    <property type="molecule type" value="Genomic_DNA"/>
</dbReference>
<keyword evidence="3" id="KW-0812">Transmembrane</keyword>
<dbReference type="SUPFAM" id="SSF63817">
    <property type="entry name" value="Sortase"/>
    <property type="match status" value="1"/>
</dbReference>
<dbReference type="InterPro" id="IPR023365">
    <property type="entry name" value="Sortase_dom-sf"/>
</dbReference>
<keyword evidence="3" id="KW-1133">Transmembrane helix</keyword>
<dbReference type="AlphaFoldDB" id="A0A7J5DRS0"/>
<dbReference type="CDD" id="cd05830">
    <property type="entry name" value="Sortase_E"/>
    <property type="match status" value="1"/>
</dbReference>
<dbReference type="RefSeq" id="WP_151582789.1">
    <property type="nucleotide sequence ID" value="NZ_WBVM01000005.1"/>
</dbReference>
<dbReference type="InterPro" id="IPR042003">
    <property type="entry name" value="Sortase_E"/>
</dbReference>
<evidence type="ECO:0000313" key="5">
    <source>
        <dbReference type="Proteomes" id="UP000449906"/>
    </source>
</evidence>
<reference evidence="4 5" key="1">
    <citation type="submission" date="2019-09" db="EMBL/GenBank/DDBJ databases">
        <title>Pimelobacter sp. isolated from Paulinella.</title>
        <authorList>
            <person name="Jeong S.E."/>
        </authorList>
    </citation>
    <scope>NUCLEOTIDE SEQUENCE [LARGE SCALE GENOMIC DNA]</scope>
    <source>
        <strain evidence="4 5">Pch-N</strain>
    </source>
</reference>
<feature type="transmembrane region" description="Helical" evidence="3">
    <location>
        <begin position="280"/>
        <end position="302"/>
    </location>
</feature>
<keyword evidence="1" id="KW-0378">Hydrolase</keyword>
<sequence>MSATRTEVHHGVVDASPPPGGGGEEHIRIAGGRALLGLSLLLGWSLMYLLVLSDFEQNHAQSVLYGELRTQLAEGTAPTGAPVAAGAPVALLRIPSIGVDPVVVVEGTRSRQLQDGPGHRPGTVLPGQAGVSVVAGRAVSYGRPFARLPEIRTGALVEVTTAQGRFAYRVTGLRRAGDPAPAAPAAGAGRLTLVTAAGEGSRLSRLQPSATLYVDTELASGAAAAGPRSAPDPEPELLEPHVDRGTLAELALALLLLTAALAGFVVAWSRWSRWSRRAAWIAGAPVVVAALWLTSSIGARLLPALL</sequence>
<name>A0A7J5DRS0_NOCSI</name>
<dbReference type="Proteomes" id="UP000449906">
    <property type="component" value="Unassembled WGS sequence"/>
</dbReference>
<evidence type="ECO:0000256" key="1">
    <source>
        <dbReference type="ARBA" id="ARBA00022801"/>
    </source>
</evidence>
<accession>A0A7J5DRS0</accession>
<dbReference type="Pfam" id="PF04203">
    <property type="entry name" value="Sortase"/>
    <property type="match status" value="1"/>
</dbReference>
<protein>
    <submittedName>
        <fullName evidence="4">Class E sortase</fullName>
    </submittedName>
</protein>
<dbReference type="InterPro" id="IPR005754">
    <property type="entry name" value="Sortase"/>
</dbReference>
<evidence type="ECO:0000256" key="2">
    <source>
        <dbReference type="SAM" id="MobiDB-lite"/>
    </source>
</evidence>
<dbReference type="GO" id="GO:0016787">
    <property type="term" value="F:hydrolase activity"/>
    <property type="evidence" value="ECO:0007669"/>
    <property type="project" value="UniProtKB-KW"/>
</dbReference>
<evidence type="ECO:0000256" key="3">
    <source>
        <dbReference type="SAM" id="Phobius"/>
    </source>
</evidence>
<proteinExistence type="predicted"/>
<feature type="transmembrane region" description="Helical" evidence="3">
    <location>
        <begin position="250"/>
        <end position="268"/>
    </location>
</feature>
<feature type="compositionally biased region" description="Basic and acidic residues" evidence="2">
    <location>
        <begin position="1"/>
        <end position="12"/>
    </location>
</feature>